<dbReference type="InterPro" id="IPR039457">
    <property type="entry name" value="LYPD6-like"/>
</dbReference>
<comment type="subcellular location">
    <subcellularLocation>
        <location evidence="1">Cell membrane</location>
        <topology evidence="1">Lipid-anchor</topology>
        <topology evidence="1">GPI-anchor</topology>
    </subcellularLocation>
</comment>
<evidence type="ECO:0000256" key="6">
    <source>
        <dbReference type="ARBA" id="ARBA00023157"/>
    </source>
</evidence>
<keyword evidence="5" id="KW-0472">Membrane</keyword>
<accession>A0A3Q3KY63</accession>
<keyword evidence="6" id="KW-1015">Disulfide bond</keyword>
<feature type="chain" id="PRO_5030080930" evidence="9">
    <location>
        <begin position="27"/>
        <end position="173"/>
    </location>
</feature>
<dbReference type="Proteomes" id="UP000261640">
    <property type="component" value="Unplaced"/>
</dbReference>
<sequence length="173" mass="19093">MMEAWPTVAWLLLLTILADWLKTVQSRDFSIKDIILLHPSTTPHPGAFKCFTCQNAADNYECNRWAPDVYCPKDTRYCYTLHMMDDHGDSVSVTKRCATLEDCLFTGCAHVTDHGSQVCSSCCEGNICNMLVPRNESSAVFSSTSPLVSSSGRPHPAALSCILFGSIFTAHHV</sequence>
<keyword evidence="2" id="KW-1003">Cell membrane</keyword>
<dbReference type="GO" id="GO:0005886">
    <property type="term" value="C:plasma membrane"/>
    <property type="evidence" value="ECO:0007669"/>
    <property type="project" value="UniProtKB-SubCell"/>
</dbReference>
<dbReference type="InterPro" id="IPR045860">
    <property type="entry name" value="Snake_toxin-like_sf"/>
</dbReference>
<evidence type="ECO:0000256" key="9">
    <source>
        <dbReference type="SAM" id="SignalP"/>
    </source>
</evidence>
<organism evidence="10 11">
    <name type="scientific">Mastacembelus armatus</name>
    <name type="common">zig-zag eel</name>
    <dbReference type="NCBI Taxonomy" id="205130"/>
    <lineage>
        <taxon>Eukaryota</taxon>
        <taxon>Metazoa</taxon>
        <taxon>Chordata</taxon>
        <taxon>Craniata</taxon>
        <taxon>Vertebrata</taxon>
        <taxon>Euteleostomi</taxon>
        <taxon>Actinopterygii</taxon>
        <taxon>Neopterygii</taxon>
        <taxon>Teleostei</taxon>
        <taxon>Neoteleostei</taxon>
        <taxon>Acanthomorphata</taxon>
        <taxon>Anabantaria</taxon>
        <taxon>Synbranchiformes</taxon>
        <taxon>Mastacembelidae</taxon>
        <taxon>Mastacembelus</taxon>
    </lineage>
</organism>
<dbReference type="OrthoDB" id="6149028at2759"/>
<dbReference type="GeneTree" id="ENSGT00390000000220"/>
<keyword evidence="3" id="KW-0336">GPI-anchor</keyword>
<dbReference type="Gene3D" id="2.10.60.10">
    <property type="entry name" value="CD59"/>
    <property type="match status" value="1"/>
</dbReference>
<reference evidence="10" key="1">
    <citation type="submission" date="2025-08" db="UniProtKB">
        <authorList>
            <consortium name="Ensembl"/>
        </authorList>
    </citation>
    <scope>IDENTIFICATION</scope>
</reference>
<dbReference type="AlphaFoldDB" id="A0A3Q3KY63"/>
<evidence type="ECO:0000256" key="3">
    <source>
        <dbReference type="ARBA" id="ARBA00022622"/>
    </source>
</evidence>
<dbReference type="FunCoup" id="A0A3Q3KY63">
    <property type="interactions" value="387"/>
</dbReference>
<dbReference type="PANTHER" id="PTHR31171:SF0">
    <property type="entry name" value="LY6_PLAUR DOMAIN-CONTAINING PROTEIN 6"/>
    <property type="match status" value="1"/>
</dbReference>
<evidence type="ECO:0000256" key="4">
    <source>
        <dbReference type="ARBA" id="ARBA00022729"/>
    </source>
</evidence>
<proteinExistence type="predicted"/>
<protein>
    <submittedName>
        <fullName evidence="10">LY6/PLAUR domain containing 6</fullName>
    </submittedName>
</protein>
<feature type="signal peptide" evidence="9">
    <location>
        <begin position="1"/>
        <end position="26"/>
    </location>
</feature>
<evidence type="ECO:0000256" key="7">
    <source>
        <dbReference type="ARBA" id="ARBA00023180"/>
    </source>
</evidence>
<dbReference type="GO" id="GO:0090263">
    <property type="term" value="P:positive regulation of canonical Wnt signaling pathway"/>
    <property type="evidence" value="ECO:0007669"/>
    <property type="project" value="TreeGrafter"/>
</dbReference>
<dbReference type="Pfam" id="PF16975">
    <property type="entry name" value="UPAR_LY6_2"/>
    <property type="match status" value="1"/>
</dbReference>
<dbReference type="GeneID" id="113127553"/>
<evidence type="ECO:0000256" key="5">
    <source>
        <dbReference type="ARBA" id="ARBA00023136"/>
    </source>
</evidence>
<dbReference type="PANTHER" id="PTHR31171">
    <property type="entry name" value="LY6/PLAUR DOMAIN-CONTAINING PROTEIN 6"/>
    <property type="match status" value="1"/>
</dbReference>
<dbReference type="SUPFAM" id="SSF57302">
    <property type="entry name" value="Snake toxin-like"/>
    <property type="match status" value="1"/>
</dbReference>
<keyword evidence="4 9" id="KW-0732">Signal</keyword>
<keyword evidence="8" id="KW-0449">Lipoprotein</keyword>
<dbReference type="InParanoid" id="A0A3Q3KY63"/>
<dbReference type="Ensembl" id="ENSMAMT00000006641.2">
    <property type="protein sequence ID" value="ENSMAMP00000006458.2"/>
    <property type="gene ID" value="ENSMAMG00000025816.1"/>
</dbReference>
<keyword evidence="7" id="KW-0325">Glycoprotein</keyword>
<evidence type="ECO:0000313" key="10">
    <source>
        <dbReference type="Ensembl" id="ENSMAMP00000006458.2"/>
    </source>
</evidence>
<evidence type="ECO:0000256" key="1">
    <source>
        <dbReference type="ARBA" id="ARBA00004609"/>
    </source>
</evidence>
<dbReference type="FunFam" id="2.10.60.10:FF:000004">
    <property type="entry name" value="Ly6/PLAUR domain-containing protein 6"/>
    <property type="match status" value="1"/>
</dbReference>
<keyword evidence="11" id="KW-1185">Reference proteome</keyword>
<dbReference type="GO" id="GO:0030550">
    <property type="term" value="F:acetylcholine receptor inhibitor activity"/>
    <property type="evidence" value="ECO:0007669"/>
    <property type="project" value="TreeGrafter"/>
</dbReference>
<evidence type="ECO:0000256" key="2">
    <source>
        <dbReference type="ARBA" id="ARBA00022475"/>
    </source>
</evidence>
<dbReference type="GO" id="GO:0098552">
    <property type="term" value="C:side of membrane"/>
    <property type="evidence" value="ECO:0007669"/>
    <property type="project" value="UniProtKB-KW"/>
</dbReference>
<dbReference type="RefSeq" id="XP_026158021.1">
    <property type="nucleotide sequence ID" value="XM_026302236.1"/>
</dbReference>
<evidence type="ECO:0000313" key="11">
    <source>
        <dbReference type="Proteomes" id="UP000261640"/>
    </source>
</evidence>
<evidence type="ECO:0000256" key="8">
    <source>
        <dbReference type="ARBA" id="ARBA00023288"/>
    </source>
</evidence>
<reference evidence="10" key="2">
    <citation type="submission" date="2025-09" db="UniProtKB">
        <authorList>
            <consortium name="Ensembl"/>
        </authorList>
    </citation>
    <scope>IDENTIFICATION</scope>
</reference>
<name>A0A3Q3KY63_9TELE</name>